<organism evidence="2 3">
    <name type="scientific">Kocuria soli</name>
    <dbReference type="NCBI Taxonomy" id="2485125"/>
    <lineage>
        <taxon>Bacteria</taxon>
        <taxon>Bacillati</taxon>
        <taxon>Actinomycetota</taxon>
        <taxon>Actinomycetes</taxon>
        <taxon>Micrococcales</taxon>
        <taxon>Micrococcaceae</taxon>
        <taxon>Kocuria</taxon>
    </lineage>
</organism>
<dbReference type="PANTHER" id="PTHR43355">
    <property type="entry name" value="FLAVIN REDUCTASE (NADPH)"/>
    <property type="match status" value="1"/>
</dbReference>
<keyword evidence="3" id="KW-1185">Reference proteome</keyword>
<accession>A0A3N3ZYD8</accession>
<dbReference type="Gene3D" id="3.40.50.720">
    <property type="entry name" value="NAD(P)-binding Rossmann-like Domain"/>
    <property type="match status" value="1"/>
</dbReference>
<dbReference type="PANTHER" id="PTHR43355:SF2">
    <property type="entry name" value="FLAVIN REDUCTASE (NADPH)"/>
    <property type="match status" value="1"/>
</dbReference>
<evidence type="ECO:0000313" key="3">
    <source>
        <dbReference type="Proteomes" id="UP000270616"/>
    </source>
</evidence>
<dbReference type="GO" id="GO:0016646">
    <property type="term" value="F:oxidoreductase activity, acting on the CH-NH group of donors, NAD or NADP as acceptor"/>
    <property type="evidence" value="ECO:0007669"/>
    <property type="project" value="TreeGrafter"/>
</dbReference>
<dbReference type="RefSeq" id="WP_123824774.1">
    <property type="nucleotide sequence ID" value="NZ_RKMF01000005.1"/>
</dbReference>
<dbReference type="InterPro" id="IPR051606">
    <property type="entry name" value="Polyketide_Oxido-like"/>
</dbReference>
<dbReference type="InterPro" id="IPR036291">
    <property type="entry name" value="NAD(P)-bd_dom_sf"/>
</dbReference>
<dbReference type="SUPFAM" id="SSF51735">
    <property type="entry name" value="NAD(P)-binding Rossmann-fold domains"/>
    <property type="match status" value="1"/>
</dbReference>
<reference evidence="2 3" key="1">
    <citation type="submission" date="2018-10" db="EMBL/GenBank/DDBJ databases">
        <title>Kocuria sp. M5W7-7, whole genome shotgun sequence.</title>
        <authorList>
            <person name="Tuo L."/>
        </authorList>
    </citation>
    <scope>NUCLEOTIDE SEQUENCE [LARGE SCALE GENOMIC DNA]</scope>
    <source>
        <strain evidence="2 3">M5W7-7</strain>
    </source>
</reference>
<protein>
    <submittedName>
        <fullName evidence="2">NAD-dependent epimerase/dehydratase family protein</fullName>
    </submittedName>
</protein>
<feature type="domain" description="NAD(P)-binding" evidence="1">
    <location>
        <begin position="8"/>
        <end position="206"/>
    </location>
</feature>
<evidence type="ECO:0000259" key="1">
    <source>
        <dbReference type="Pfam" id="PF13460"/>
    </source>
</evidence>
<gene>
    <name evidence="2" type="ORF">EDL96_05375</name>
</gene>
<proteinExistence type="predicted"/>
<dbReference type="Pfam" id="PF13460">
    <property type="entry name" value="NAD_binding_10"/>
    <property type="match status" value="1"/>
</dbReference>
<dbReference type="Proteomes" id="UP000270616">
    <property type="component" value="Unassembled WGS sequence"/>
</dbReference>
<evidence type="ECO:0000313" key="2">
    <source>
        <dbReference type="EMBL" id="ROZ63779.1"/>
    </source>
</evidence>
<sequence length="217" mass="22980">MTRIHVLGGTGYAGTHLVREATQRGHQAVSYSRSLPDAPVEGVDYRTGDVLDDAFLASAFADADVVVSALSPRGPIGDEHTFRELVATAAEIAADTGVRFGMIGGAGSLLTEPGGSRYVDEPDFIEEARPESLILASVLDDLTANTDERLDWFFVSPAAEFGAHAPGTARGHYRLGGDVLLRDADGVSAISGADLALAIVDEIERPAHRQTRFTVAY</sequence>
<dbReference type="AlphaFoldDB" id="A0A3N3ZYD8"/>
<name>A0A3N3ZYD8_9MICC</name>
<dbReference type="InterPro" id="IPR016040">
    <property type="entry name" value="NAD(P)-bd_dom"/>
</dbReference>
<comment type="caution">
    <text evidence="2">The sequence shown here is derived from an EMBL/GenBank/DDBJ whole genome shotgun (WGS) entry which is preliminary data.</text>
</comment>
<dbReference type="OrthoDB" id="3191258at2"/>
<dbReference type="EMBL" id="RKMF01000005">
    <property type="protein sequence ID" value="ROZ63779.1"/>
    <property type="molecule type" value="Genomic_DNA"/>
</dbReference>